<dbReference type="PANTHER" id="PTHR23050">
    <property type="entry name" value="CALCIUM BINDING PROTEIN"/>
    <property type="match status" value="1"/>
</dbReference>
<dbReference type="InterPro" id="IPR002048">
    <property type="entry name" value="EF_hand_dom"/>
</dbReference>
<feature type="domain" description="EF-hand" evidence="4">
    <location>
        <begin position="78"/>
        <end position="113"/>
    </location>
</feature>
<reference evidence="5 6" key="1">
    <citation type="submission" date="2019-07" db="EMBL/GenBank/DDBJ databases">
        <title>Annotation for the trematode Paragonimus westermani.</title>
        <authorList>
            <person name="Choi Y.-J."/>
        </authorList>
    </citation>
    <scope>NUCLEOTIDE SEQUENCE [LARGE SCALE GENOMIC DNA]</scope>
    <source>
        <strain evidence="5">180907_Pwestermani</strain>
    </source>
</reference>
<feature type="signal peptide" evidence="3">
    <location>
        <begin position="1"/>
        <end position="16"/>
    </location>
</feature>
<dbReference type="OrthoDB" id="26525at2759"/>
<dbReference type="Gene3D" id="1.10.238.10">
    <property type="entry name" value="EF-hand"/>
    <property type="match status" value="2"/>
</dbReference>
<dbReference type="EMBL" id="JTDF01021976">
    <property type="protein sequence ID" value="KAF8561129.1"/>
    <property type="molecule type" value="Genomic_DNA"/>
</dbReference>
<dbReference type="InterPro" id="IPR050145">
    <property type="entry name" value="Centrin_CML-like"/>
</dbReference>
<keyword evidence="6" id="KW-1185">Reference proteome</keyword>
<dbReference type="FunFam" id="1.10.238.10:FF:000001">
    <property type="entry name" value="Calmodulin 1"/>
    <property type="match status" value="1"/>
</dbReference>
<evidence type="ECO:0000313" key="6">
    <source>
        <dbReference type="Proteomes" id="UP000699462"/>
    </source>
</evidence>
<name>A0A8T0CZQ7_9TREM</name>
<dbReference type="SMART" id="SM00054">
    <property type="entry name" value="EFh"/>
    <property type="match status" value="4"/>
</dbReference>
<feature type="non-terminal residue" evidence="5">
    <location>
        <position position="1"/>
    </location>
</feature>
<feature type="domain" description="EF-hand" evidence="4">
    <location>
        <begin position="118"/>
        <end position="153"/>
    </location>
</feature>
<dbReference type="AlphaFoldDB" id="A0A8T0CZQ7"/>
<keyword evidence="1" id="KW-0677">Repeat</keyword>
<dbReference type="GO" id="GO:0005509">
    <property type="term" value="F:calcium ion binding"/>
    <property type="evidence" value="ECO:0007669"/>
    <property type="project" value="InterPro"/>
</dbReference>
<comment type="caution">
    <text evidence="5">The sequence shown here is derived from an EMBL/GenBank/DDBJ whole genome shotgun (WGS) entry which is preliminary data.</text>
</comment>
<evidence type="ECO:0000256" key="1">
    <source>
        <dbReference type="ARBA" id="ARBA00022737"/>
    </source>
</evidence>
<dbReference type="Proteomes" id="UP000699462">
    <property type="component" value="Unassembled WGS sequence"/>
</dbReference>
<dbReference type="CDD" id="cd00051">
    <property type="entry name" value="EFh"/>
    <property type="match status" value="2"/>
</dbReference>
<gene>
    <name evidence="5" type="ORF">P879_10839</name>
</gene>
<feature type="domain" description="EF-hand" evidence="4">
    <location>
        <begin position="154"/>
        <end position="189"/>
    </location>
</feature>
<dbReference type="Pfam" id="PF13499">
    <property type="entry name" value="EF-hand_7"/>
    <property type="match status" value="2"/>
</dbReference>
<feature type="domain" description="EF-hand" evidence="4">
    <location>
        <begin position="42"/>
        <end position="77"/>
    </location>
</feature>
<feature type="chain" id="PRO_5035887249" description="EF-hand domain-containing protein" evidence="3">
    <location>
        <begin position="17"/>
        <end position="193"/>
    </location>
</feature>
<keyword evidence="3" id="KW-0732">Signal</keyword>
<evidence type="ECO:0000256" key="2">
    <source>
        <dbReference type="ARBA" id="ARBA00022837"/>
    </source>
</evidence>
<dbReference type="InterPro" id="IPR011992">
    <property type="entry name" value="EF-hand-dom_pair"/>
</dbReference>
<proteinExistence type="predicted"/>
<sequence length="193" mass="22091">TSLVFSFFSLVYWVQAHKHSGSVCAFALVPVTPMLNGDTPSMNDRDLREAFTLFDVNRDGRITATELESVLNFLGICASRAEVMQMIKDADCDGNGTVEFDEFLRMMRRYSQSQRCKSPDAELREAFNVFDHNQDSVIDFGEIKRTMHFLGEAVTDDEVKEMIREADQDHDGLVDFEEFKHMMKLVRARDPTS</sequence>
<dbReference type="SUPFAM" id="SSF47473">
    <property type="entry name" value="EF-hand"/>
    <property type="match status" value="1"/>
</dbReference>
<dbReference type="InterPro" id="IPR018247">
    <property type="entry name" value="EF_Hand_1_Ca_BS"/>
</dbReference>
<dbReference type="PROSITE" id="PS00018">
    <property type="entry name" value="EF_HAND_1"/>
    <property type="match status" value="3"/>
</dbReference>
<evidence type="ECO:0000256" key="3">
    <source>
        <dbReference type="SAM" id="SignalP"/>
    </source>
</evidence>
<dbReference type="PROSITE" id="PS50222">
    <property type="entry name" value="EF_HAND_2"/>
    <property type="match status" value="4"/>
</dbReference>
<accession>A0A8T0CZQ7</accession>
<evidence type="ECO:0000259" key="4">
    <source>
        <dbReference type="PROSITE" id="PS50222"/>
    </source>
</evidence>
<organism evidence="5 6">
    <name type="scientific">Paragonimus westermani</name>
    <dbReference type="NCBI Taxonomy" id="34504"/>
    <lineage>
        <taxon>Eukaryota</taxon>
        <taxon>Metazoa</taxon>
        <taxon>Spiralia</taxon>
        <taxon>Lophotrochozoa</taxon>
        <taxon>Platyhelminthes</taxon>
        <taxon>Trematoda</taxon>
        <taxon>Digenea</taxon>
        <taxon>Plagiorchiida</taxon>
        <taxon>Troglotremata</taxon>
        <taxon>Troglotrematidae</taxon>
        <taxon>Paragonimus</taxon>
    </lineage>
</organism>
<protein>
    <recommendedName>
        <fullName evidence="4">EF-hand domain-containing protein</fullName>
    </recommendedName>
</protein>
<keyword evidence="2" id="KW-0106">Calcium</keyword>
<evidence type="ECO:0000313" key="5">
    <source>
        <dbReference type="EMBL" id="KAF8561129.1"/>
    </source>
</evidence>